<dbReference type="InterPro" id="IPR001345">
    <property type="entry name" value="PG/BPGM_mutase_AS"/>
</dbReference>
<dbReference type="Proteomes" id="UP000582659">
    <property type="component" value="Unassembled WGS sequence"/>
</dbReference>
<dbReference type="EMBL" id="CAJFCV020000002">
    <property type="protein sequence ID" value="CAG9093097.1"/>
    <property type="molecule type" value="Genomic_DNA"/>
</dbReference>
<dbReference type="PANTHER" id="PTHR16469:SF27">
    <property type="entry name" value="UBIQUITIN-ASSOCIATED AND SH3 DOMAIN-CONTAINING BA-RELATED"/>
    <property type="match status" value="1"/>
</dbReference>
<dbReference type="EMBL" id="CAJFDI010000002">
    <property type="protein sequence ID" value="CAD5213690.1"/>
    <property type="molecule type" value="Genomic_DNA"/>
</dbReference>
<protein>
    <submittedName>
        <fullName evidence="2">(pine wood nematode) hypothetical protein</fullName>
    </submittedName>
</protein>
<keyword evidence="3" id="KW-1185">Reference proteome</keyword>
<dbReference type="SMART" id="SM00855">
    <property type="entry name" value="PGAM"/>
    <property type="match status" value="1"/>
</dbReference>
<dbReference type="SMR" id="A0A7I8WNI6"/>
<proteinExistence type="predicted"/>
<comment type="caution">
    <text evidence="2">The sequence shown here is derived from an EMBL/GenBank/DDBJ whole genome shotgun (WGS) entry which is preliminary data.</text>
</comment>
<evidence type="ECO:0000313" key="2">
    <source>
        <dbReference type="EMBL" id="CAD5213690.1"/>
    </source>
</evidence>
<dbReference type="Gene3D" id="3.40.50.1240">
    <property type="entry name" value="Phosphoglycerate mutase-like"/>
    <property type="match status" value="1"/>
</dbReference>
<reference evidence="2" key="1">
    <citation type="submission" date="2020-09" db="EMBL/GenBank/DDBJ databases">
        <authorList>
            <person name="Kikuchi T."/>
        </authorList>
    </citation>
    <scope>NUCLEOTIDE SEQUENCE</scope>
    <source>
        <strain evidence="2">Ka4C1</strain>
    </source>
</reference>
<dbReference type="AlphaFoldDB" id="A0A7I8WNI6"/>
<name>A0A7I8WNI6_BURXY</name>
<dbReference type="PANTHER" id="PTHR16469">
    <property type="entry name" value="UBIQUITIN-ASSOCIATED AND SH3 DOMAIN-CONTAINING BA-RELATED"/>
    <property type="match status" value="1"/>
</dbReference>
<sequence>MTGGLRSIWIVRHGERVDNIDPSWRQNPPRGAWDDPTLSARGHQQAREVGAQLAKQHERIDHVFVSPFTRTVQTANGILEEIERANPEIYRNTGVPKMNLEPGFSESLHVCQATPGHLSPEELKAQFPRIDLTYKPFHTKHYVETTSMCCQKRISQTLEHVLSNYSGNILIVSHGSPIGACHVALSGKYSYVGQCTISKYRVHEHNDNPTDNRENEEEVDKVARDWMVLSDKYLFKPHCIGDSSHLSDRTNLRDKESRSALLIMQKLLSLPLRSTFDKLHNINPEPITHGIAGH</sequence>
<dbReference type="InterPro" id="IPR051710">
    <property type="entry name" value="Phosphatase_SH3-domain"/>
</dbReference>
<organism evidence="2 3">
    <name type="scientific">Bursaphelenchus xylophilus</name>
    <name type="common">Pinewood nematode worm</name>
    <name type="synonym">Aphelenchoides xylophilus</name>
    <dbReference type="NCBI Taxonomy" id="6326"/>
    <lineage>
        <taxon>Eukaryota</taxon>
        <taxon>Metazoa</taxon>
        <taxon>Ecdysozoa</taxon>
        <taxon>Nematoda</taxon>
        <taxon>Chromadorea</taxon>
        <taxon>Rhabditida</taxon>
        <taxon>Tylenchina</taxon>
        <taxon>Tylenchomorpha</taxon>
        <taxon>Aphelenchoidea</taxon>
        <taxon>Aphelenchoididae</taxon>
        <taxon>Bursaphelenchus</taxon>
    </lineage>
</organism>
<dbReference type="Pfam" id="PF00300">
    <property type="entry name" value="His_Phos_1"/>
    <property type="match status" value="1"/>
</dbReference>
<dbReference type="CDD" id="cd07067">
    <property type="entry name" value="HP_PGM_like"/>
    <property type="match status" value="1"/>
</dbReference>
<dbReference type="Proteomes" id="UP000659654">
    <property type="component" value="Unassembled WGS sequence"/>
</dbReference>
<feature type="binding site" evidence="1">
    <location>
        <position position="70"/>
    </location>
    <ligand>
        <name>substrate</name>
    </ligand>
</feature>
<dbReference type="GO" id="GO:0016791">
    <property type="term" value="F:phosphatase activity"/>
    <property type="evidence" value="ECO:0007669"/>
    <property type="project" value="UniProtKB-ARBA"/>
</dbReference>
<dbReference type="InterPro" id="IPR029033">
    <property type="entry name" value="His_PPase_superfam"/>
</dbReference>
<evidence type="ECO:0000313" key="3">
    <source>
        <dbReference type="Proteomes" id="UP000659654"/>
    </source>
</evidence>
<gene>
    <name evidence="2" type="ORF">BXYJ_LOCUS3156</name>
</gene>
<dbReference type="OrthoDB" id="414418at2759"/>
<dbReference type="SUPFAM" id="SSF53254">
    <property type="entry name" value="Phosphoglycerate mutase-like"/>
    <property type="match status" value="1"/>
</dbReference>
<dbReference type="InterPro" id="IPR013078">
    <property type="entry name" value="His_Pase_superF_clade-1"/>
</dbReference>
<accession>A0A7I8WNI6</accession>
<evidence type="ECO:0000256" key="1">
    <source>
        <dbReference type="PIRSR" id="PIRSR613078-2"/>
    </source>
</evidence>
<dbReference type="PROSITE" id="PS00175">
    <property type="entry name" value="PG_MUTASE"/>
    <property type="match status" value="1"/>
</dbReference>